<dbReference type="EMBL" id="JARTIK010000049">
    <property type="protein sequence ID" value="MED4681812.1"/>
    <property type="molecule type" value="Genomic_DNA"/>
</dbReference>
<comment type="caution">
    <text evidence="1">The sequence shown here is derived from an EMBL/GenBank/DDBJ whole genome shotgun (WGS) entry which is preliminary data.</text>
</comment>
<keyword evidence="2" id="KW-1185">Reference proteome</keyword>
<protein>
    <submittedName>
        <fullName evidence="1">TIGR04197 family type VII secretion effector</fullName>
    </submittedName>
</protein>
<accession>A0ABU6PKL9</accession>
<sequence length="99" mass="10428">MPDIKSDLSGAQQKATALKSATDMMIQSSSISSEADTQTTVAGNTNAQEAIQIAQETTKQIALAIATAANNLHSVAENFEALDQLASQTVFNRMGRLNS</sequence>
<dbReference type="Proteomes" id="UP001336122">
    <property type="component" value="Unassembled WGS sequence"/>
</dbReference>
<evidence type="ECO:0000313" key="1">
    <source>
        <dbReference type="EMBL" id="MED4681812.1"/>
    </source>
</evidence>
<reference evidence="1 2" key="1">
    <citation type="submission" date="2023-03" db="EMBL/GenBank/DDBJ databases">
        <title>Bacillus Genome Sequencing.</title>
        <authorList>
            <person name="Dunlap C."/>
        </authorList>
    </citation>
    <scope>NUCLEOTIDE SEQUENCE [LARGE SCALE GENOMIC DNA]</scope>
    <source>
        <strain evidence="1 2">NRS-319</strain>
    </source>
</reference>
<dbReference type="InterPro" id="IPR021477">
    <property type="entry name" value="TVIIS_effector_SACOL2603_fam"/>
</dbReference>
<name>A0ABU6PKL9_9BACI</name>
<organism evidence="1 2">
    <name type="scientific">Bacillus nitratireducens</name>
    <dbReference type="NCBI Taxonomy" id="2026193"/>
    <lineage>
        <taxon>Bacteria</taxon>
        <taxon>Bacillati</taxon>
        <taxon>Bacillota</taxon>
        <taxon>Bacilli</taxon>
        <taxon>Bacillales</taxon>
        <taxon>Bacillaceae</taxon>
        <taxon>Bacillus</taxon>
        <taxon>Bacillus cereus group</taxon>
    </lineage>
</organism>
<proteinExistence type="predicted"/>
<dbReference type="RefSeq" id="WP_088010354.1">
    <property type="nucleotide sequence ID" value="NZ_JARTIK010000049.1"/>
</dbReference>
<dbReference type="NCBIfam" id="TIGR04197">
    <property type="entry name" value="T7SS_SACOL2603"/>
    <property type="match status" value="1"/>
</dbReference>
<gene>
    <name evidence="1" type="ORF">P9485_29385</name>
</gene>
<evidence type="ECO:0000313" key="2">
    <source>
        <dbReference type="Proteomes" id="UP001336122"/>
    </source>
</evidence>